<feature type="transmembrane region" description="Helical" evidence="15">
    <location>
        <begin position="12"/>
        <end position="43"/>
    </location>
</feature>
<keyword evidence="15" id="KW-0812">Transmembrane</keyword>
<evidence type="ECO:0000259" key="16">
    <source>
        <dbReference type="Pfam" id="PF00905"/>
    </source>
</evidence>
<comment type="caution">
    <text evidence="18">The sequence shown here is derived from an EMBL/GenBank/DDBJ whole genome shotgun (WGS) entry which is preliminary data.</text>
</comment>
<feature type="domain" description="Penicillin-binding protein transpeptidase" evidence="16">
    <location>
        <begin position="336"/>
        <end position="577"/>
    </location>
</feature>
<dbReference type="InterPro" id="IPR050396">
    <property type="entry name" value="Glycosyltr_51/Transpeptidase"/>
</dbReference>
<keyword evidence="9" id="KW-0573">Peptidoglycan synthesis</keyword>
<dbReference type="Gene3D" id="1.10.3810.10">
    <property type="entry name" value="Biosynthetic peptidoglycan transglycosylase-like"/>
    <property type="match status" value="1"/>
</dbReference>
<evidence type="ECO:0000256" key="6">
    <source>
        <dbReference type="ARBA" id="ARBA00022679"/>
    </source>
</evidence>
<dbReference type="AlphaFoldDB" id="A0A537K1B7"/>
<dbReference type="GO" id="GO:0008658">
    <property type="term" value="F:penicillin binding"/>
    <property type="evidence" value="ECO:0007669"/>
    <property type="project" value="InterPro"/>
</dbReference>
<dbReference type="InterPro" id="IPR001460">
    <property type="entry name" value="PCN-bd_Tpept"/>
</dbReference>
<comment type="catalytic activity">
    <reaction evidence="13">
        <text>[GlcNAc-(1-&gt;4)-Mur2Ac(oyl-L-Ala-gamma-D-Glu-L-Lys-D-Ala-D-Ala)](n)-di-trans,octa-cis-undecaprenyl diphosphate + beta-D-GlcNAc-(1-&gt;4)-Mur2Ac(oyl-L-Ala-gamma-D-Glu-L-Lys-D-Ala-D-Ala)-di-trans,octa-cis-undecaprenyl diphosphate = [GlcNAc-(1-&gt;4)-Mur2Ac(oyl-L-Ala-gamma-D-Glu-L-Lys-D-Ala-D-Ala)](n+1)-di-trans,octa-cis-undecaprenyl diphosphate + di-trans,octa-cis-undecaprenyl diphosphate + H(+)</text>
        <dbReference type="Rhea" id="RHEA:23708"/>
        <dbReference type="Rhea" id="RHEA-COMP:9602"/>
        <dbReference type="Rhea" id="RHEA-COMP:9603"/>
        <dbReference type="ChEBI" id="CHEBI:15378"/>
        <dbReference type="ChEBI" id="CHEBI:58405"/>
        <dbReference type="ChEBI" id="CHEBI:60033"/>
        <dbReference type="ChEBI" id="CHEBI:78435"/>
        <dbReference type="EC" id="2.4.99.28"/>
    </reaction>
</comment>
<evidence type="ECO:0000259" key="17">
    <source>
        <dbReference type="Pfam" id="PF00912"/>
    </source>
</evidence>
<keyword evidence="5" id="KW-0328">Glycosyltransferase</keyword>
<evidence type="ECO:0000256" key="5">
    <source>
        <dbReference type="ARBA" id="ARBA00022676"/>
    </source>
</evidence>
<keyword evidence="4" id="KW-0645">Protease</keyword>
<dbReference type="InterPro" id="IPR012338">
    <property type="entry name" value="Beta-lactam/transpept-like"/>
</dbReference>
<name>A0A537K1B7_9BACT</name>
<evidence type="ECO:0000256" key="4">
    <source>
        <dbReference type="ARBA" id="ARBA00022670"/>
    </source>
</evidence>
<evidence type="ECO:0000256" key="3">
    <source>
        <dbReference type="ARBA" id="ARBA00022645"/>
    </source>
</evidence>
<evidence type="ECO:0000313" key="19">
    <source>
        <dbReference type="Proteomes" id="UP000318509"/>
    </source>
</evidence>
<keyword evidence="15" id="KW-1133">Transmembrane helix</keyword>
<feature type="region of interest" description="Disordered" evidence="14">
    <location>
        <begin position="646"/>
        <end position="675"/>
    </location>
</feature>
<evidence type="ECO:0000256" key="9">
    <source>
        <dbReference type="ARBA" id="ARBA00022984"/>
    </source>
</evidence>
<keyword evidence="10" id="KW-0511">Multifunctional enzyme</keyword>
<accession>A0A537K1B7</accession>
<dbReference type="InterPro" id="IPR036950">
    <property type="entry name" value="PBP_transglycosylase"/>
</dbReference>
<dbReference type="InterPro" id="IPR001264">
    <property type="entry name" value="Glyco_trans_51"/>
</dbReference>
<dbReference type="Proteomes" id="UP000318509">
    <property type="component" value="Unassembled WGS sequence"/>
</dbReference>
<evidence type="ECO:0000256" key="8">
    <source>
        <dbReference type="ARBA" id="ARBA00022960"/>
    </source>
</evidence>
<dbReference type="GO" id="GO:0006508">
    <property type="term" value="P:proteolysis"/>
    <property type="evidence" value="ECO:0007669"/>
    <property type="project" value="UniProtKB-KW"/>
</dbReference>
<dbReference type="Gene3D" id="3.40.710.10">
    <property type="entry name" value="DD-peptidase/beta-lactamase superfamily"/>
    <property type="match status" value="1"/>
</dbReference>
<dbReference type="GO" id="GO:0009002">
    <property type="term" value="F:serine-type D-Ala-D-Ala carboxypeptidase activity"/>
    <property type="evidence" value="ECO:0007669"/>
    <property type="project" value="UniProtKB-EC"/>
</dbReference>
<dbReference type="FunFam" id="1.10.3810.10:FF:000001">
    <property type="entry name" value="Penicillin-binding protein 1A"/>
    <property type="match status" value="1"/>
</dbReference>
<evidence type="ECO:0000256" key="12">
    <source>
        <dbReference type="ARBA" id="ARBA00034000"/>
    </source>
</evidence>
<keyword evidence="8" id="KW-0133">Cell shape</keyword>
<evidence type="ECO:0000256" key="7">
    <source>
        <dbReference type="ARBA" id="ARBA00022801"/>
    </source>
</evidence>
<dbReference type="GO" id="GO:0008955">
    <property type="term" value="F:peptidoglycan glycosyltransferase activity"/>
    <property type="evidence" value="ECO:0007669"/>
    <property type="project" value="UniProtKB-EC"/>
</dbReference>
<keyword evidence="6" id="KW-0808">Transferase</keyword>
<evidence type="ECO:0000313" key="18">
    <source>
        <dbReference type="EMBL" id="TMI89554.1"/>
    </source>
</evidence>
<keyword evidence="3" id="KW-0121">Carboxypeptidase</keyword>
<keyword evidence="7" id="KW-0378">Hydrolase</keyword>
<dbReference type="SUPFAM" id="SSF53955">
    <property type="entry name" value="Lysozyme-like"/>
    <property type="match status" value="1"/>
</dbReference>
<evidence type="ECO:0000256" key="10">
    <source>
        <dbReference type="ARBA" id="ARBA00023268"/>
    </source>
</evidence>
<keyword evidence="15" id="KW-0472">Membrane</keyword>
<dbReference type="Pfam" id="PF00905">
    <property type="entry name" value="Transpeptidase"/>
    <property type="match status" value="1"/>
</dbReference>
<dbReference type="PANTHER" id="PTHR32282:SF33">
    <property type="entry name" value="PEPTIDOGLYCAN GLYCOSYLTRANSFERASE"/>
    <property type="match status" value="1"/>
</dbReference>
<comment type="similarity">
    <text evidence="2">In the N-terminal section; belongs to the glycosyltransferase 51 family.</text>
</comment>
<evidence type="ECO:0000256" key="14">
    <source>
        <dbReference type="SAM" id="MobiDB-lite"/>
    </source>
</evidence>
<evidence type="ECO:0000256" key="13">
    <source>
        <dbReference type="ARBA" id="ARBA00049902"/>
    </source>
</evidence>
<sequence length="790" mass="84218">MGDTRRLRQNFVVLAPYLGVGFLVGVAILLAGSGVLLGTALAISGHLPSVEALYTPPSEATRIYAANGDLIASLYQENRANIPLSQIPRTFQRAVIDTEDAGFYRHHGISLRGVLRASFRNVRERGLAEGGSTITQQLARNLFLTNEKALSRKIAEMLLAVQIERRLTKDEILERYLNQVYFGQGAYGVEAAAEVYFGKPAQDLTLPESALLAGLIRAPSYDSPYDRPDRAMARRAEVLQRMVELGDITPVQMRAAQLAPIQLVEKGNAGFIGIRAPWFVSYILPPLLQRYGEDVLYKGGLRIYTTLDLAWQAQAEAVLKAGIDRADHDKLNVHQGAMIVLDPQTGAIRAMIGGYDYRASQFNRAWQARRQPGSAFKPFTYATALLRGIPFTTMLQDAPISYTLTDGTTWEPKNFDNKWYGWVTMRFALENSLNAATIRLEERVDPENIVALAHRLGIESALQPTPSLTLGSSDVTLLEMASAYGVFASGGVRAAPMAILKVTDSKGNVLQDNVPQRTVVLSPEVAYMMADLLKGNVRRGTGAAANLGIPQGGKTGTTDDYRNAWFIGFTPTIVTGVWVGNDDNSAMKKVTGGGLPAQIWAAFMKPVTDTMPKTDWPRPAGVVEAVTCATTGLLAAPDCPDPHPELFIKGTEPTTYDQSHGTSSPSGAAGPSAASAAGQMAAGQAAAVASSPASSLPLTVTAPQNGSQVSAPFLVKGATRPGAAVHVAVQVKAGFLNVRVADADAPVDASGNFAYLVNPTVKPAGATLTIVVSAAAGQDTASTAVSVQEQ</sequence>
<dbReference type="Pfam" id="PF00912">
    <property type="entry name" value="Transgly"/>
    <property type="match status" value="1"/>
</dbReference>
<feature type="compositionally biased region" description="Polar residues" evidence="14">
    <location>
        <begin position="652"/>
        <end position="662"/>
    </location>
</feature>
<proteinExistence type="inferred from homology"/>
<evidence type="ECO:0000256" key="1">
    <source>
        <dbReference type="ARBA" id="ARBA00007090"/>
    </source>
</evidence>
<dbReference type="GO" id="GO:0030288">
    <property type="term" value="C:outer membrane-bounded periplasmic space"/>
    <property type="evidence" value="ECO:0007669"/>
    <property type="project" value="TreeGrafter"/>
</dbReference>
<feature type="compositionally biased region" description="Low complexity" evidence="14">
    <location>
        <begin position="663"/>
        <end position="675"/>
    </location>
</feature>
<gene>
    <name evidence="18" type="ORF">E6H00_09385</name>
</gene>
<protein>
    <submittedName>
        <fullName evidence="18">Penicillin-binding protein 1A</fullName>
    </submittedName>
</protein>
<dbReference type="PANTHER" id="PTHR32282">
    <property type="entry name" value="BINDING PROTEIN TRANSPEPTIDASE, PUTATIVE-RELATED"/>
    <property type="match status" value="1"/>
</dbReference>
<dbReference type="GO" id="GO:0071555">
    <property type="term" value="P:cell wall organization"/>
    <property type="evidence" value="ECO:0007669"/>
    <property type="project" value="UniProtKB-KW"/>
</dbReference>
<comment type="catalytic activity">
    <reaction evidence="12">
        <text>Preferential cleavage: (Ac)2-L-Lys-D-Ala-|-D-Ala. Also transpeptidation of peptidyl-alanyl moieties that are N-acyl substituents of D-alanine.</text>
        <dbReference type="EC" id="3.4.16.4"/>
    </reaction>
</comment>
<evidence type="ECO:0000256" key="15">
    <source>
        <dbReference type="SAM" id="Phobius"/>
    </source>
</evidence>
<dbReference type="InterPro" id="IPR023346">
    <property type="entry name" value="Lysozyme-like_dom_sf"/>
</dbReference>
<dbReference type="SUPFAM" id="SSF56601">
    <property type="entry name" value="beta-lactamase/transpeptidase-like"/>
    <property type="match status" value="1"/>
</dbReference>
<dbReference type="GO" id="GO:0008360">
    <property type="term" value="P:regulation of cell shape"/>
    <property type="evidence" value="ECO:0007669"/>
    <property type="project" value="UniProtKB-KW"/>
</dbReference>
<dbReference type="NCBIfam" id="TIGR02074">
    <property type="entry name" value="PBP_1a_fam"/>
    <property type="match status" value="1"/>
</dbReference>
<evidence type="ECO:0000256" key="11">
    <source>
        <dbReference type="ARBA" id="ARBA00023316"/>
    </source>
</evidence>
<feature type="domain" description="Glycosyl transferase family 51" evidence="17">
    <location>
        <begin position="68"/>
        <end position="242"/>
    </location>
</feature>
<dbReference type="GO" id="GO:0009252">
    <property type="term" value="P:peptidoglycan biosynthetic process"/>
    <property type="evidence" value="ECO:0007669"/>
    <property type="project" value="UniProtKB-KW"/>
</dbReference>
<dbReference type="EMBL" id="VBAK01000121">
    <property type="protein sequence ID" value="TMI89554.1"/>
    <property type="molecule type" value="Genomic_DNA"/>
</dbReference>
<reference evidence="18 19" key="1">
    <citation type="journal article" date="2019" name="Nat. Microbiol.">
        <title>Mediterranean grassland soil C-N compound turnover is dependent on rainfall and depth, and is mediated by genomically divergent microorganisms.</title>
        <authorList>
            <person name="Diamond S."/>
            <person name="Andeer P.F."/>
            <person name="Li Z."/>
            <person name="Crits-Christoph A."/>
            <person name="Burstein D."/>
            <person name="Anantharaman K."/>
            <person name="Lane K.R."/>
            <person name="Thomas B.C."/>
            <person name="Pan C."/>
            <person name="Northen T.R."/>
            <person name="Banfield J.F."/>
        </authorList>
    </citation>
    <scope>NUCLEOTIDE SEQUENCE [LARGE SCALE GENOMIC DNA]</scope>
    <source>
        <strain evidence="18">NP_3</strain>
    </source>
</reference>
<comment type="similarity">
    <text evidence="1">In the C-terminal section; belongs to the transpeptidase family.</text>
</comment>
<organism evidence="18 19">
    <name type="scientific">Candidatus Segetimicrobium genomatis</name>
    <dbReference type="NCBI Taxonomy" id="2569760"/>
    <lineage>
        <taxon>Bacteria</taxon>
        <taxon>Bacillati</taxon>
        <taxon>Candidatus Sysuimicrobiota</taxon>
        <taxon>Candidatus Sysuimicrobiia</taxon>
        <taxon>Candidatus Sysuimicrobiales</taxon>
        <taxon>Candidatus Segetimicrobiaceae</taxon>
        <taxon>Candidatus Segetimicrobium</taxon>
    </lineage>
</organism>
<keyword evidence="11" id="KW-0961">Cell wall biogenesis/degradation</keyword>
<evidence type="ECO:0000256" key="2">
    <source>
        <dbReference type="ARBA" id="ARBA00007739"/>
    </source>
</evidence>